<evidence type="ECO:0000313" key="2">
    <source>
        <dbReference type="EMBL" id="SFI53276.1"/>
    </source>
</evidence>
<feature type="signal peptide" evidence="1">
    <location>
        <begin position="1"/>
        <end position="20"/>
    </location>
</feature>
<keyword evidence="3" id="KW-1185">Reference proteome</keyword>
<reference evidence="3" key="1">
    <citation type="submission" date="2016-10" db="EMBL/GenBank/DDBJ databases">
        <authorList>
            <person name="Varghese N."/>
            <person name="Submissions S."/>
        </authorList>
    </citation>
    <scope>NUCLEOTIDE SEQUENCE [LARGE SCALE GENOMIC DNA]</scope>
    <source>
        <strain evidence="3">DSM 28881</strain>
    </source>
</reference>
<feature type="chain" id="PRO_5011681635" evidence="1">
    <location>
        <begin position="21"/>
        <end position="129"/>
    </location>
</feature>
<protein>
    <submittedName>
        <fullName evidence="2">Copper binding protein, plastocyanin/azurin family</fullName>
    </submittedName>
</protein>
<dbReference type="InterPro" id="IPR008972">
    <property type="entry name" value="Cupredoxin"/>
</dbReference>
<dbReference type="Proteomes" id="UP000199559">
    <property type="component" value="Unassembled WGS sequence"/>
</dbReference>
<name>A0A1I3IZL5_9FLAO</name>
<evidence type="ECO:0000313" key="3">
    <source>
        <dbReference type="Proteomes" id="UP000199559"/>
    </source>
</evidence>
<organism evidence="2 3">
    <name type="scientific">Olleya namhaensis</name>
    <dbReference type="NCBI Taxonomy" id="1144750"/>
    <lineage>
        <taxon>Bacteria</taxon>
        <taxon>Pseudomonadati</taxon>
        <taxon>Bacteroidota</taxon>
        <taxon>Flavobacteriia</taxon>
        <taxon>Flavobacteriales</taxon>
        <taxon>Flavobacteriaceae</taxon>
    </lineage>
</organism>
<gene>
    <name evidence="2" type="ORF">SAMN05443431_101182</name>
</gene>
<accession>A0A1I3IZL5</accession>
<dbReference type="RefSeq" id="WP_090836655.1">
    <property type="nucleotide sequence ID" value="NZ_FORM01000001.1"/>
</dbReference>
<dbReference type="AlphaFoldDB" id="A0A1I3IZL5"/>
<proteinExistence type="predicted"/>
<evidence type="ECO:0000256" key="1">
    <source>
        <dbReference type="SAM" id="SignalP"/>
    </source>
</evidence>
<keyword evidence="1" id="KW-0732">Signal</keyword>
<dbReference type="Gene3D" id="2.60.40.420">
    <property type="entry name" value="Cupredoxins - blue copper proteins"/>
    <property type="match status" value="1"/>
</dbReference>
<sequence length="129" mass="14011">MKKLIATLVMTLTLLVSVNAQDKMMKHDAVKTVALEQTTGEFTQKGLTISEGTYIFEIANNAVGTDVGFVLIKKGADASNPENHIKTAYVTSVVKDGETQTSSATTLVKGEYTYFCPLNKTPQYTLTVQ</sequence>
<dbReference type="EMBL" id="FORM01000001">
    <property type="protein sequence ID" value="SFI53276.1"/>
    <property type="molecule type" value="Genomic_DNA"/>
</dbReference>
<dbReference type="STRING" id="1144750.SAMN05443431_101182"/>